<feature type="non-terminal residue" evidence="1">
    <location>
        <position position="1"/>
    </location>
</feature>
<sequence length="54" mass="5542">VDVMRVATKTISGLYDGATTRELDSLSIQTAAALIAEEPEYAPVPAAPDAGPTP</sequence>
<name>A0A848LWD9_9BACT</name>
<proteinExistence type="predicted"/>
<evidence type="ECO:0000313" key="2">
    <source>
        <dbReference type="Proteomes" id="UP000518300"/>
    </source>
</evidence>
<protein>
    <submittedName>
        <fullName evidence="1">Uncharacterized protein</fullName>
    </submittedName>
</protein>
<dbReference type="AlphaFoldDB" id="A0A848LWD9"/>
<accession>A0A848LWD9</accession>
<keyword evidence="2" id="KW-1185">Reference proteome</keyword>
<comment type="caution">
    <text evidence="1">The sequence shown here is derived from an EMBL/GenBank/DDBJ whole genome shotgun (WGS) entry which is preliminary data.</text>
</comment>
<gene>
    <name evidence="1" type="ORF">HG543_44820</name>
</gene>
<dbReference type="InterPro" id="IPR008926">
    <property type="entry name" value="RNR_R1-su_N"/>
</dbReference>
<dbReference type="Proteomes" id="UP000518300">
    <property type="component" value="Unassembled WGS sequence"/>
</dbReference>
<evidence type="ECO:0000313" key="1">
    <source>
        <dbReference type="EMBL" id="NMO21930.1"/>
    </source>
</evidence>
<reference evidence="1 2" key="1">
    <citation type="submission" date="2020-04" db="EMBL/GenBank/DDBJ databases">
        <title>Draft genome of Pyxidicoccus fallax type strain.</title>
        <authorList>
            <person name="Whitworth D.E."/>
        </authorList>
    </citation>
    <scope>NUCLEOTIDE SEQUENCE [LARGE SCALE GENOMIC DNA]</scope>
    <source>
        <strain evidence="1 2">DSM 14698</strain>
    </source>
</reference>
<organism evidence="1 2">
    <name type="scientific">Pyxidicoccus fallax</name>
    <dbReference type="NCBI Taxonomy" id="394095"/>
    <lineage>
        <taxon>Bacteria</taxon>
        <taxon>Pseudomonadati</taxon>
        <taxon>Myxococcota</taxon>
        <taxon>Myxococcia</taxon>
        <taxon>Myxococcales</taxon>
        <taxon>Cystobacterineae</taxon>
        <taxon>Myxococcaceae</taxon>
        <taxon>Pyxidicoccus</taxon>
    </lineage>
</organism>
<dbReference type="EMBL" id="JABBJJ010000367">
    <property type="protein sequence ID" value="NMO21930.1"/>
    <property type="molecule type" value="Genomic_DNA"/>
</dbReference>
<dbReference type="SUPFAM" id="SSF48168">
    <property type="entry name" value="R1 subunit of ribonucleotide reductase, N-terminal domain"/>
    <property type="match status" value="1"/>
</dbReference>